<reference evidence="1 2" key="1">
    <citation type="journal article" date="2016" name="Nat. Commun.">
        <title>Thousands of microbial genomes shed light on interconnected biogeochemical processes in an aquifer system.</title>
        <authorList>
            <person name="Anantharaman K."/>
            <person name="Brown C.T."/>
            <person name="Hug L.A."/>
            <person name="Sharon I."/>
            <person name="Castelle C.J."/>
            <person name="Probst A.J."/>
            <person name="Thomas B.C."/>
            <person name="Singh A."/>
            <person name="Wilkins M.J."/>
            <person name="Karaoz U."/>
            <person name="Brodie E.L."/>
            <person name="Williams K.H."/>
            <person name="Hubbard S.S."/>
            <person name="Banfield J.F."/>
        </authorList>
    </citation>
    <scope>NUCLEOTIDE SEQUENCE [LARGE SCALE GENOMIC DNA]</scope>
</reference>
<accession>A0A1G2DU35</accession>
<dbReference type="Proteomes" id="UP000178106">
    <property type="component" value="Unassembled WGS sequence"/>
</dbReference>
<name>A0A1G2DU35_9BACT</name>
<comment type="caution">
    <text evidence="1">The sequence shown here is derived from an EMBL/GenBank/DDBJ whole genome shotgun (WGS) entry which is preliminary data.</text>
</comment>
<dbReference type="AlphaFoldDB" id="A0A1G2DU35"/>
<protein>
    <submittedName>
        <fullName evidence="1">Uncharacterized protein</fullName>
    </submittedName>
</protein>
<sequence>METGLTLQEYLSLQLSEILSSLNRWGAGLALGHEPNEDELAHYYVACGASDRFRQTHPRCDA</sequence>
<dbReference type="EMBL" id="MHLU01000176">
    <property type="protein sequence ID" value="OGZ16348.1"/>
    <property type="molecule type" value="Genomic_DNA"/>
</dbReference>
<gene>
    <name evidence="1" type="ORF">A2494_00490</name>
</gene>
<proteinExistence type="predicted"/>
<evidence type="ECO:0000313" key="1">
    <source>
        <dbReference type="EMBL" id="OGZ16348.1"/>
    </source>
</evidence>
<evidence type="ECO:0000313" key="2">
    <source>
        <dbReference type="Proteomes" id="UP000178106"/>
    </source>
</evidence>
<organism evidence="1 2">
    <name type="scientific">Candidatus Lloydbacteria bacterium RIFOXYC12_FULL_46_25</name>
    <dbReference type="NCBI Taxonomy" id="1798670"/>
    <lineage>
        <taxon>Bacteria</taxon>
        <taxon>Candidatus Lloydiibacteriota</taxon>
    </lineage>
</organism>